<dbReference type="Pfam" id="PF05065">
    <property type="entry name" value="Phage_capsid"/>
    <property type="match status" value="1"/>
</dbReference>
<evidence type="ECO:0000256" key="2">
    <source>
        <dbReference type="SAM" id="MobiDB-lite"/>
    </source>
</evidence>
<dbReference type="EMBL" id="MVHW01000009">
    <property type="protein sequence ID" value="ORB06364.1"/>
    <property type="molecule type" value="Genomic_DNA"/>
</dbReference>
<feature type="domain" description="Phage capsid-like C-terminal" evidence="3">
    <location>
        <begin position="174"/>
        <end position="420"/>
    </location>
</feature>
<sequence length="430" mass="46970">MLKERRSEVVRMLATRLEEARSVGRQNINQAEAAMLREKKKLDARIKRAESELKRSDTSSLNPIREKVSQRNGTASTRSVDASAQPGLPRGARPINTAGRLAPLGFSDQQLQRMQAAAQRGENCRIETEKRDFSTADPLLPATRFPYPVEQIHEARLLDRLPGYAIETPAVTFIRHISTTGSPAAVAEGALKPELTFNTDALTATAVKLAANNGLSWEIINDWPAFQSYANVELYRQIVDLENSLLISGNSGIAVYSGAYQYESQTGMQGFLDTPGILKYDASVDTGGSGSTLLSALDSFEKAIATLRVGPALATPDLIVLHPTTWSAIRRIKDAYGHFMVQPDPTAGQANQLWGIDVLTTTAAPEGEAVLIDTSKFGYVAIREPLSMRIGYATDDFTRNILRTVAEERLVLCVTRPPAVLQVYNLATTP</sequence>
<organism evidence="5 6">
    <name type="scientific">Mycobacterium mantenii</name>
    <dbReference type="NCBI Taxonomy" id="560555"/>
    <lineage>
        <taxon>Bacteria</taxon>
        <taxon>Bacillati</taxon>
        <taxon>Actinomycetota</taxon>
        <taxon>Actinomycetes</taxon>
        <taxon>Mycobacteriales</taxon>
        <taxon>Mycobacteriaceae</taxon>
        <taxon>Mycobacterium</taxon>
        <taxon>Mycobacterium avium complex (MAC)</taxon>
    </lineage>
</organism>
<evidence type="ECO:0000313" key="5">
    <source>
        <dbReference type="EMBL" id="ORB06364.1"/>
    </source>
</evidence>
<name>A0A1X0FX69_MYCNT</name>
<dbReference type="Proteomes" id="UP000192760">
    <property type="component" value="Unassembled WGS sequence"/>
</dbReference>
<dbReference type="NCBIfam" id="TIGR01554">
    <property type="entry name" value="major_cap_HK97"/>
    <property type="match status" value="1"/>
</dbReference>
<dbReference type="InterPro" id="IPR024455">
    <property type="entry name" value="Phage_capsid"/>
</dbReference>
<evidence type="ECO:0000313" key="4">
    <source>
        <dbReference type="EMBL" id="BBY36509.1"/>
    </source>
</evidence>
<dbReference type="Gene3D" id="3.30.2320.10">
    <property type="entry name" value="hypothetical protein PF0899 domain"/>
    <property type="match status" value="1"/>
</dbReference>
<evidence type="ECO:0000259" key="3">
    <source>
        <dbReference type="Pfam" id="PF05065"/>
    </source>
</evidence>
<keyword evidence="7" id="KW-1185">Reference proteome</keyword>
<dbReference type="Proteomes" id="UP000465812">
    <property type="component" value="Chromosome"/>
</dbReference>
<feature type="compositionally biased region" description="Basic and acidic residues" evidence="2">
    <location>
        <begin position="48"/>
        <end position="57"/>
    </location>
</feature>
<reference evidence="5 6" key="1">
    <citation type="submission" date="2017-02" db="EMBL/GenBank/DDBJ databases">
        <title>The new phylogeny of genus Mycobacterium.</title>
        <authorList>
            <person name="Tortoli E."/>
            <person name="Trovato A."/>
            <person name="Cirillo D.M."/>
        </authorList>
    </citation>
    <scope>NUCLEOTIDE SEQUENCE [LARGE SCALE GENOMIC DNA]</scope>
    <source>
        <strain evidence="5 6">DSM 45255</strain>
    </source>
</reference>
<dbReference type="AlphaFoldDB" id="A0A1X0FX69"/>
<reference evidence="4 7" key="2">
    <citation type="journal article" date="2019" name="Emerg. Microbes Infect.">
        <title>Comprehensive subspecies identification of 175 nontuberculous mycobacteria species based on 7547 genomic profiles.</title>
        <authorList>
            <person name="Matsumoto Y."/>
            <person name="Kinjo T."/>
            <person name="Motooka D."/>
            <person name="Nabeya D."/>
            <person name="Jung N."/>
            <person name="Uechi K."/>
            <person name="Horii T."/>
            <person name="Iida T."/>
            <person name="Fujita J."/>
            <person name="Nakamura S."/>
        </authorList>
    </citation>
    <scope>NUCLEOTIDE SEQUENCE [LARGE SCALE GENOMIC DNA]</scope>
    <source>
        <strain evidence="4 7">JCM 18113</strain>
    </source>
</reference>
<evidence type="ECO:0000313" key="7">
    <source>
        <dbReference type="Proteomes" id="UP000465812"/>
    </source>
</evidence>
<dbReference type="SUPFAM" id="SSF56563">
    <property type="entry name" value="Major capsid protein gp5"/>
    <property type="match status" value="1"/>
</dbReference>
<dbReference type="STRING" id="560555.BST30_10345"/>
<dbReference type="Gene3D" id="3.30.2400.10">
    <property type="entry name" value="Major capsid protein gp5"/>
    <property type="match status" value="1"/>
</dbReference>
<gene>
    <name evidence="5" type="ORF">BST30_10345</name>
    <name evidence="4" type="ORF">MMAN_06430</name>
</gene>
<reference evidence="4" key="3">
    <citation type="submission" date="2020-02" db="EMBL/GenBank/DDBJ databases">
        <authorList>
            <person name="Matsumoto Y."/>
            <person name="Motooka D."/>
            <person name="Nakamura S."/>
        </authorList>
    </citation>
    <scope>NUCLEOTIDE SEQUENCE</scope>
    <source>
        <strain evidence="4">JCM 18113</strain>
    </source>
</reference>
<feature type="region of interest" description="Disordered" evidence="2">
    <location>
        <begin position="48"/>
        <end position="100"/>
    </location>
</feature>
<evidence type="ECO:0000313" key="6">
    <source>
        <dbReference type="Proteomes" id="UP000192760"/>
    </source>
</evidence>
<accession>A0A1X0FX69</accession>
<dbReference type="InterPro" id="IPR054612">
    <property type="entry name" value="Phage_capsid-like_C"/>
</dbReference>
<dbReference type="EMBL" id="AP022590">
    <property type="protein sequence ID" value="BBY36509.1"/>
    <property type="molecule type" value="Genomic_DNA"/>
</dbReference>
<feature type="compositionally biased region" description="Polar residues" evidence="2">
    <location>
        <begin position="70"/>
        <end position="82"/>
    </location>
</feature>
<comment type="subcellular location">
    <subcellularLocation>
        <location evidence="1">Virion</location>
    </subcellularLocation>
</comment>
<proteinExistence type="predicted"/>
<protein>
    <submittedName>
        <fullName evidence="4">Nucleoid-structuring protein H-NS</fullName>
    </submittedName>
</protein>
<evidence type="ECO:0000256" key="1">
    <source>
        <dbReference type="ARBA" id="ARBA00004328"/>
    </source>
</evidence>